<sequence length="199" mass="22420">MRLIVPHFLQQLQLNMSQPVTPTPTVTSSPAMPPPPPPPPPAPATANATSSSDESDRIDLNESYRDVGAIENVKAIGASYADFASAVLERWKEVSSNMHKIENMLVANLENRNFRSREYETVYNHLVQQEKALSKQLQVLYPARNPHIDQVVALIETQWHLPPSELRPIHPGQLIFSRYNYCPPKTPLQKYSTSFPTQP</sequence>
<accession>A0A9P6T3M5</accession>
<dbReference type="EMBL" id="JAAAID010000088">
    <property type="protein sequence ID" value="KAG0022751.1"/>
    <property type="molecule type" value="Genomic_DNA"/>
</dbReference>
<dbReference type="SUPFAM" id="SSF101447">
    <property type="entry name" value="Formin homology 2 domain (FH2 domain)"/>
    <property type="match status" value="1"/>
</dbReference>
<name>A0A9P6T3M5_9FUNG</name>
<evidence type="ECO:0000256" key="1">
    <source>
        <dbReference type="SAM" id="MobiDB-lite"/>
    </source>
</evidence>
<gene>
    <name evidence="2" type="ORF">BGZ80_011231</name>
</gene>
<proteinExistence type="predicted"/>
<feature type="compositionally biased region" description="Low complexity" evidence="1">
    <location>
        <begin position="19"/>
        <end position="30"/>
    </location>
</feature>
<protein>
    <submittedName>
        <fullName evidence="2">Uncharacterized protein</fullName>
    </submittedName>
</protein>
<evidence type="ECO:0000313" key="2">
    <source>
        <dbReference type="EMBL" id="KAG0022751.1"/>
    </source>
</evidence>
<comment type="caution">
    <text evidence="2">The sequence shown here is derived from an EMBL/GenBank/DDBJ whole genome shotgun (WGS) entry which is preliminary data.</text>
</comment>
<dbReference type="AlphaFoldDB" id="A0A9P6T3M5"/>
<dbReference type="Proteomes" id="UP000703661">
    <property type="component" value="Unassembled WGS sequence"/>
</dbReference>
<reference evidence="2" key="1">
    <citation type="journal article" date="2020" name="Fungal Divers.">
        <title>Resolving the Mortierellaceae phylogeny through synthesis of multi-gene phylogenetics and phylogenomics.</title>
        <authorList>
            <person name="Vandepol N."/>
            <person name="Liber J."/>
            <person name="Desiro A."/>
            <person name="Na H."/>
            <person name="Kennedy M."/>
            <person name="Barry K."/>
            <person name="Grigoriev I.V."/>
            <person name="Miller A.N."/>
            <person name="O'Donnell K."/>
            <person name="Stajich J.E."/>
            <person name="Bonito G."/>
        </authorList>
    </citation>
    <scope>NUCLEOTIDE SEQUENCE</scope>
    <source>
        <strain evidence="2">NRRL 2769</strain>
    </source>
</reference>
<evidence type="ECO:0000313" key="3">
    <source>
        <dbReference type="Proteomes" id="UP000703661"/>
    </source>
</evidence>
<keyword evidence="3" id="KW-1185">Reference proteome</keyword>
<organism evidence="2 3">
    <name type="scientific">Entomortierella chlamydospora</name>
    <dbReference type="NCBI Taxonomy" id="101097"/>
    <lineage>
        <taxon>Eukaryota</taxon>
        <taxon>Fungi</taxon>
        <taxon>Fungi incertae sedis</taxon>
        <taxon>Mucoromycota</taxon>
        <taxon>Mortierellomycotina</taxon>
        <taxon>Mortierellomycetes</taxon>
        <taxon>Mortierellales</taxon>
        <taxon>Mortierellaceae</taxon>
        <taxon>Entomortierella</taxon>
    </lineage>
</organism>
<feature type="region of interest" description="Disordered" evidence="1">
    <location>
        <begin position="15"/>
        <end position="57"/>
    </location>
</feature>
<feature type="compositionally biased region" description="Pro residues" evidence="1">
    <location>
        <begin position="31"/>
        <end position="43"/>
    </location>
</feature>